<evidence type="ECO:0000313" key="2">
    <source>
        <dbReference type="Proteomes" id="UP000606786"/>
    </source>
</evidence>
<name>A0A811USC1_CERCA</name>
<comment type="caution">
    <text evidence="1">The sequence shown here is derived from an EMBL/GenBank/DDBJ whole genome shotgun (WGS) entry which is preliminary data.</text>
</comment>
<sequence length="143" mass="16440">MATSRWIPSKTKCLSDVTSTMKLKEGFRIFGWYTLKNIWCIRTPFAQLNLPFAPAHQMTNDSLIAPIKELIECRRSLYQAYISGRHVELYRATVFTSLGCMVDPVIRISLIEFTVDEEADEKFGGGTIFLQHAVLRQKIFTEM</sequence>
<evidence type="ECO:0000313" key="1">
    <source>
        <dbReference type="EMBL" id="CAD7000835.1"/>
    </source>
</evidence>
<gene>
    <name evidence="1" type="ORF">CCAP1982_LOCUS9309</name>
</gene>
<proteinExistence type="predicted"/>
<dbReference type="EMBL" id="CAJHJT010000023">
    <property type="protein sequence ID" value="CAD7000835.1"/>
    <property type="molecule type" value="Genomic_DNA"/>
</dbReference>
<dbReference type="AlphaFoldDB" id="A0A811USC1"/>
<organism evidence="1 2">
    <name type="scientific">Ceratitis capitata</name>
    <name type="common">Mediterranean fruit fly</name>
    <name type="synonym">Tephritis capitata</name>
    <dbReference type="NCBI Taxonomy" id="7213"/>
    <lineage>
        <taxon>Eukaryota</taxon>
        <taxon>Metazoa</taxon>
        <taxon>Ecdysozoa</taxon>
        <taxon>Arthropoda</taxon>
        <taxon>Hexapoda</taxon>
        <taxon>Insecta</taxon>
        <taxon>Pterygota</taxon>
        <taxon>Neoptera</taxon>
        <taxon>Endopterygota</taxon>
        <taxon>Diptera</taxon>
        <taxon>Brachycera</taxon>
        <taxon>Muscomorpha</taxon>
        <taxon>Tephritoidea</taxon>
        <taxon>Tephritidae</taxon>
        <taxon>Ceratitis</taxon>
        <taxon>Ceratitis</taxon>
    </lineage>
</organism>
<protein>
    <submittedName>
        <fullName evidence="1">(Mediterranean fruit fly) hypothetical protein</fullName>
    </submittedName>
</protein>
<dbReference type="Proteomes" id="UP000606786">
    <property type="component" value="Unassembled WGS sequence"/>
</dbReference>
<accession>A0A811USC1</accession>
<keyword evidence="2" id="KW-1185">Reference proteome</keyword>
<reference evidence="1" key="1">
    <citation type="submission" date="2020-11" db="EMBL/GenBank/DDBJ databases">
        <authorList>
            <person name="Whitehead M."/>
        </authorList>
    </citation>
    <scope>NUCLEOTIDE SEQUENCE</scope>
    <source>
        <strain evidence="1">EGII</strain>
    </source>
</reference>